<accession>A0A4R4K2A3</accession>
<dbReference type="RefSeq" id="WP_132353287.1">
    <property type="nucleotide sequence ID" value="NZ_CAWOJO010000007.1"/>
</dbReference>
<name>A0A4R4K2A3_9GAMM</name>
<keyword evidence="2" id="KW-1003">Cell membrane</keyword>
<sequence>MTLFKTSILSLIATAFKMLAGLVINKAVSIYIGPSGLALIGQFQSFSQLIMTAAQGAINNGVVKYTAEYGPNDPKTPALFSTAAKISLTTSIIVGILLILLSETAAKEILLDIKYQYIFIIFGFTIVLFVLNGLLLSILNGLKEIQTYIKINIIQSVYSLIFTSILIIFFGLNGALIALATNQSIILIVILFLLRKHPIIRWNHFIQPFNRPIAKKLMGYSAMAITSAVMVPVSHLIIRNYLGTTLGWDQAGYWQGIWYISAMYLMVITTALSTYYLPKLSEITNNRELKKEIILGYKLIMPIVVTCALLIYLLKDIIITVLFTQDFTPMKDLFLWQVIGDVFKIASWLLAYIMLAKAMVKTFIITEIIFGLNFLLLSYVMVHHFSLIGITYAYCINYLIYFITVTIIMKNFLRT</sequence>
<keyword evidence="3 6" id="KW-0812">Transmembrane</keyword>
<dbReference type="InterPro" id="IPR002797">
    <property type="entry name" value="Polysacc_synth"/>
</dbReference>
<organism evidence="7 8">
    <name type="scientific">Photorhabdus khanii subsp. guanajuatensis</name>
    <dbReference type="NCBI Taxonomy" id="2100166"/>
    <lineage>
        <taxon>Bacteria</taxon>
        <taxon>Pseudomonadati</taxon>
        <taxon>Pseudomonadota</taxon>
        <taxon>Gammaproteobacteria</taxon>
        <taxon>Enterobacterales</taxon>
        <taxon>Morganellaceae</taxon>
        <taxon>Photorhabdus</taxon>
    </lineage>
</organism>
<evidence type="ECO:0000256" key="3">
    <source>
        <dbReference type="ARBA" id="ARBA00022692"/>
    </source>
</evidence>
<dbReference type="GO" id="GO:0009246">
    <property type="term" value="P:enterobacterial common antigen biosynthetic process"/>
    <property type="evidence" value="ECO:0007669"/>
    <property type="project" value="InterPro"/>
</dbReference>
<feature type="transmembrane region" description="Helical" evidence="6">
    <location>
        <begin position="217"/>
        <end position="238"/>
    </location>
</feature>
<evidence type="ECO:0000256" key="5">
    <source>
        <dbReference type="ARBA" id="ARBA00023136"/>
    </source>
</evidence>
<evidence type="ECO:0000256" key="1">
    <source>
        <dbReference type="ARBA" id="ARBA00004651"/>
    </source>
</evidence>
<comment type="subcellular location">
    <subcellularLocation>
        <location evidence="1">Cell membrane</location>
        <topology evidence="1">Multi-pass membrane protein</topology>
    </subcellularLocation>
</comment>
<dbReference type="Proteomes" id="UP000295598">
    <property type="component" value="Unassembled WGS sequence"/>
</dbReference>
<feature type="transmembrane region" description="Helical" evidence="6">
    <location>
        <begin position="86"/>
        <end position="105"/>
    </location>
</feature>
<keyword evidence="5 6" id="KW-0472">Membrane</keyword>
<feature type="transmembrane region" description="Helical" evidence="6">
    <location>
        <begin position="151"/>
        <end position="170"/>
    </location>
</feature>
<keyword evidence="4 6" id="KW-1133">Transmembrane helix</keyword>
<dbReference type="InterPro" id="IPR044550">
    <property type="entry name" value="WzxE"/>
</dbReference>
<dbReference type="EMBL" id="PUJY01000007">
    <property type="protein sequence ID" value="TDB60652.1"/>
    <property type="molecule type" value="Genomic_DNA"/>
</dbReference>
<feature type="transmembrane region" description="Helical" evidence="6">
    <location>
        <begin position="6"/>
        <end position="24"/>
    </location>
</feature>
<dbReference type="Pfam" id="PF01943">
    <property type="entry name" value="Polysacc_synt"/>
    <property type="match status" value="1"/>
</dbReference>
<feature type="transmembrane region" description="Helical" evidence="6">
    <location>
        <begin position="299"/>
        <end position="322"/>
    </location>
</feature>
<feature type="transmembrane region" description="Helical" evidence="6">
    <location>
        <begin position="387"/>
        <end position="409"/>
    </location>
</feature>
<evidence type="ECO:0000313" key="7">
    <source>
        <dbReference type="EMBL" id="TDB60652.1"/>
    </source>
</evidence>
<reference evidence="7 8" key="1">
    <citation type="journal article" date="2019" name="Int. J. Syst. Evol. Microbiol.">
        <title>Photorhabdus khanii subsp. guanajuatensis subsp. nov., isolated from Heterorhabditis atacamensis, and Photorhabdus luminescens subsp. mexicana subsp. nov., isolated from Heterorhabditis mexicana entomopathogenic nematodes.</title>
        <authorList>
            <person name="Machado R.A.R."/>
            <person name="Bruno P."/>
            <person name="Arce C.C.M."/>
            <person name="Liechti N."/>
            <person name="Kohler A."/>
            <person name="Bernal J."/>
            <person name="Bruggmann R."/>
            <person name="Turlings T.C.J."/>
        </authorList>
    </citation>
    <scope>NUCLEOTIDE SEQUENCE [LARGE SCALE GENOMIC DNA]</scope>
    <source>
        <strain evidence="7 8">MEX20-17</strain>
    </source>
</reference>
<feature type="transmembrane region" description="Helical" evidence="6">
    <location>
        <begin position="362"/>
        <end position="381"/>
    </location>
</feature>
<feature type="transmembrane region" description="Helical" evidence="6">
    <location>
        <begin position="334"/>
        <end position="355"/>
    </location>
</feature>
<feature type="transmembrane region" description="Helical" evidence="6">
    <location>
        <begin position="258"/>
        <end position="278"/>
    </location>
</feature>
<dbReference type="InterPro" id="IPR050833">
    <property type="entry name" value="Poly_Biosynth_Transport"/>
</dbReference>
<protein>
    <submittedName>
        <fullName evidence="7">O-antigen flippase</fullName>
    </submittedName>
</protein>
<evidence type="ECO:0000256" key="4">
    <source>
        <dbReference type="ARBA" id="ARBA00022989"/>
    </source>
</evidence>
<comment type="caution">
    <text evidence="7">The sequence shown here is derived from an EMBL/GenBank/DDBJ whole genome shotgun (WGS) entry which is preliminary data.</text>
</comment>
<proteinExistence type="predicted"/>
<evidence type="ECO:0000313" key="8">
    <source>
        <dbReference type="Proteomes" id="UP000295598"/>
    </source>
</evidence>
<evidence type="ECO:0000256" key="2">
    <source>
        <dbReference type="ARBA" id="ARBA00022475"/>
    </source>
</evidence>
<dbReference type="CDD" id="cd13125">
    <property type="entry name" value="MATE_like_10"/>
    <property type="match status" value="1"/>
</dbReference>
<dbReference type="PANTHER" id="PTHR30250">
    <property type="entry name" value="PST FAMILY PREDICTED COLANIC ACID TRANSPORTER"/>
    <property type="match status" value="1"/>
</dbReference>
<feature type="transmembrane region" description="Helical" evidence="6">
    <location>
        <begin position="176"/>
        <end position="194"/>
    </location>
</feature>
<dbReference type="AlphaFoldDB" id="A0A4R4K2A3"/>
<dbReference type="PANTHER" id="PTHR30250:SF30">
    <property type="entry name" value="LIPID III FLIPPASE"/>
    <property type="match status" value="1"/>
</dbReference>
<evidence type="ECO:0000256" key="6">
    <source>
        <dbReference type="SAM" id="Phobius"/>
    </source>
</evidence>
<dbReference type="GO" id="GO:0005886">
    <property type="term" value="C:plasma membrane"/>
    <property type="evidence" value="ECO:0007669"/>
    <property type="project" value="UniProtKB-SubCell"/>
</dbReference>
<gene>
    <name evidence="7" type="ORF">C5467_06115</name>
</gene>
<feature type="transmembrane region" description="Helical" evidence="6">
    <location>
        <begin position="117"/>
        <end position="139"/>
    </location>
</feature>